<evidence type="ECO:0000256" key="3">
    <source>
        <dbReference type="ARBA" id="ARBA00023002"/>
    </source>
</evidence>
<dbReference type="AlphaFoldDB" id="A0A0D2F673"/>
<dbReference type="Gene3D" id="3.90.25.10">
    <property type="entry name" value="UDP-galactose 4-epimerase, domain 1"/>
    <property type="match status" value="1"/>
</dbReference>
<evidence type="ECO:0000256" key="2">
    <source>
        <dbReference type="ARBA" id="ARBA00022857"/>
    </source>
</evidence>
<evidence type="ECO:0000313" key="5">
    <source>
        <dbReference type="EMBL" id="KIW62440.1"/>
    </source>
</evidence>
<keyword evidence="6" id="KW-1185">Reference proteome</keyword>
<gene>
    <name evidence="5" type="ORF">PV04_10613</name>
</gene>
<reference evidence="5 6" key="1">
    <citation type="submission" date="2015-01" db="EMBL/GenBank/DDBJ databases">
        <title>The Genome Sequence of Capronia semiimmersa CBS27337.</title>
        <authorList>
            <consortium name="The Broad Institute Genomics Platform"/>
            <person name="Cuomo C."/>
            <person name="de Hoog S."/>
            <person name="Gorbushina A."/>
            <person name="Stielow B."/>
            <person name="Teixiera M."/>
            <person name="Abouelleil A."/>
            <person name="Chapman S.B."/>
            <person name="Priest M."/>
            <person name="Young S.K."/>
            <person name="Wortman J."/>
            <person name="Nusbaum C."/>
            <person name="Birren B."/>
        </authorList>
    </citation>
    <scope>NUCLEOTIDE SEQUENCE [LARGE SCALE GENOMIC DNA]</scope>
    <source>
        <strain evidence="5 6">CBS 27337</strain>
    </source>
</reference>
<dbReference type="PANTHER" id="PTHR42748:SF30">
    <property type="entry name" value="NMRA-LIKE DOMAIN-CONTAINING PROTEIN"/>
    <property type="match status" value="1"/>
</dbReference>
<proteinExistence type="inferred from homology"/>
<dbReference type="CDD" id="cd05251">
    <property type="entry name" value="NmrA_like_SDR_a"/>
    <property type="match status" value="1"/>
</dbReference>
<keyword evidence="3" id="KW-0560">Oxidoreductase</keyword>
<protein>
    <recommendedName>
        <fullName evidence="4">NmrA-like domain-containing protein</fullName>
    </recommendedName>
</protein>
<evidence type="ECO:0000256" key="1">
    <source>
        <dbReference type="ARBA" id="ARBA00006328"/>
    </source>
</evidence>
<keyword evidence="2" id="KW-0521">NADP</keyword>
<dbReference type="InterPro" id="IPR036291">
    <property type="entry name" value="NAD(P)-bd_dom_sf"/>
</dbReference>
<dbReference type="STRING" id="5601.A0A0D2F673"/>
<comment type="similarity">
    <text evidence="1">Belongs to the NmrA-type oxidoreductase family.</text>
</comment>
<dbReference type="SUPFAM" id="SSF51735">
    <property type="entry name" value="NAD(P)-binding Rossmann-fold domains"/>
    <property type="match status" value="1"/>
</dbReference>
<dbReference type="EMBL" id="KN846963">
    <property type="protein sequence ID" value="KIW62440.1"/>
    <property type="molecule type" value="Genomic_DNA"/>
</dbReference>
<dbReference type="GO" id="GO:0005634">
    <property type="term" value="C:nucleus"/>
    <property type="evidence" value="ECO:0007669"/>
    <property type="project" value="TreeGrafter"/>
</dbReference>
<evidence type="ECO:0000313" key="6">
    <source>
        <dbReference type="Proteomes" id="UP000054266"/>
    </source>
</evidence>
<dbReference type="Gene3D" id="3.40.50.720">
    <property type="entry name" value="NAD(P)-binding Rossmann-like Domain"/>
    <property type="match status" value="1"/>
</dbReference>
<dbReference type="Pfam" id="PF05368">
    <property type="entry name" value="NmrA"/>
    <property type="match status" value="1"/>
</dbReference>
<accession>A0A0D2F673</accession>
<dbReference type="Proteomes" id="UP000054266">
    <property type="component" value="Unassembled WGS sequence"/>
</dbReference>
<evidence type="ECO:0000259" key="4">
    <source>
        <dbReference type="Pfam" id="PF05368"/>
    </source>
</evidence>
<dbReference type="GO" id="GO:0016491">
    <property type="term" value="F:oxidoreductase activity"/>
    <property type="evidence" value="ECO:0007669"/>
    <property type="project" value="UniProtKB-KW"/>
</dbReference>
<dbReference type="InterPro" id="IPR008030">
    <property type="entry name" value="NmrA-like"/>
</dbReference>
<sequence length="331" mass="36628">MSKLIVVLGATGNQGGSVVNTFVDLPGWKVRALTRNANSAAAQKLKDKGVHEVVSATLDDVTSLAKAFEGAHTVFSVTDFWGLYADPANTDRAAATGQPKNVWAANHEEQQGKNVFDAAAKTEGLERLIFSGLSNATKWSKGKYSHVYHFDSKARAAEYGQAKYPDLWAKTSVLQVGFYLSNLLTQPFMKPQKDENGVYVFSYNLPTTKKLPLIATEEDTGPFTKALLEVAPGKNLIAYRAWMNLDEYLEIICQVKGVKAMNKQLPPDADWGFLPEELVEEFTDNAKYVEEFGYEGSDDPTLVHPKDLGVHVQLPSVEDWVKKQDWSTVFT</sequence>
<dbReference type="PANTHER" id="PTHR42748">
    <property type="entry name" value="NITROGEN METABOLITE REPRESSION PROTEIN NMRA FAMILY MEMBER"/>
    <property type="match status" value="1"/>
</dbReference>
<feature type="domain" description="NmrA-like" evidence="4">
    <location>
        <begin position="1"/>
        <end position="296"/>
    </location>
</feature>
<organism evidence="5 6">
    <name type="scientific">Phialophora macrospora</name>
    <dbReference type="NCBI Taxonomy" id="1851006"/>
    <lineage>
        <taxon>Eukaryota</taxon>
        <taxon>Fungi</taxon>
        <taxon>Dikarya</taxon>
        <taxon>Ascomycota</taxon>
        <taxon>Pezizomycotina</taxon>
        <taxon>Eurotiomycetes</taxon>
        <taxon>Chaetothyriomycetidae</taxon>
        <taxon>Chaetothyriales</taxon>
        <taxon>Herpotrichiellaceae</taxon>
        <taxon>Phialophora</taxon>
    </lineage>
</organism>
<dbReference type="InterPro" id="IPR051164">
    <property type="entry name" value="NmrA-like_oxidored"/>
</dbReference>
<name>A0A0D2F673_9EURO</name>
<dbReference type="HOGENOM" id="CLU_007383_8_6_1"/>